<evidence type="ECO:0000256" key="6">
    <source>
        <dbReference type="SAM" id="SignalP"/>
    </source>
</evidence>
<comment type="similarity">
    <text evidence="4">Belongs to the bacterial secretin family.</text>
</comment>
<proteinExistence type="inferred from homology"/>
<evidence type="ECO:0008006" key="11">
    <source>
        <dbReference type="Google" id="ProtNLM"/>
    </source>
</evidence>
<evidence type="ECO:0000313" key="10">
    <source>
        <dbReference type="Proteomes" id="UP000323824"/>
    </source>
</evidence>
<evidence type="ECO:0000259" key="8">
    <source>
        <dbReference type="Pfam" id="PF03958"/>
    </source>
</evidence>
<keyword evidence="5" id="KW-0813">Transport</keyword>
<accession>A0A5C1QAY0</accession>
<protein>
    <recommendedName>
        <fullName evidence="11">NolW-like domain-containing protein</fullName>
    </recommendedName>
</protein>
<keyword evidence="10" id="KW-1185">Reference proteome</keyword>
<dbReference type="Gene3D" id="3.30.1370.120">
    <property type="match status" value="1"/>
</dbReference>
<dbReference type="InterPro" id="IPR005644">
    <property type="entry name" value="NolW-like"/>
</dbReference>
<evidence type="ECO:0000256" key="4">
    <source>
        <dbReference type="RuleBase" id="RU004003"/>
    </source>
</evidence>
<dbReference type="InterPro" id="IPR001775">
    <property type="entry name" value="GspD/PilQ"/>
</dbReference>
<dbReference type="Proteomes" id="UP000323824">
    <property type="component" value="Chromosome"/>
</dbReference>
<evidence type="ECO:0000256" key="3">
    <source>
        <dbReference type="ARBA" id="ARBA00023136"/>
    </source>
</evidence>
<evidence type="ECO:0000313" key="9">
    <source>
        <dbReference type="EMBL" id="QEN04210.1"/>
    </source>
</evidence>
<dbReference type="RefSeq" id="WP_149567458.1">
    <property type="nucleotide sequence ID" value="NZ_CP035807.1"/>
</dbReference>
<evidence type="ECO:0000256" key="1">
    <source>
        <dbReference type="ARBA" id="ARBA00004370"/>
    </source>
</evidence>
<feature type="domain" description="NolW-like" evidence="8">
    <location>
        <begin position="282"/>
        <end position="340"/>
    </location>
</feature>
<evidence type="ECO:0000256" key="2">
    <source>
        <dbReference type="ARBA" id="ARBA00022729"/>
    </source>
</evidence>
<dbReference type="Pfam" id="PF03958">
    <property type="entry name" value="Secretin_N"/>
    <property type="match status" value="1"/>
</dbReference>
<dbReference type="InterPro" id="IPR038591">
    <property type="entry name" value="NolW-like_sf"/>
</dbReference>
<feature type="domain" description="Type II/III secretion system secretin-like" evidence="7">
    <location>
        <begin position="537"/>
        <end position="696"/>
    </location>
</feature>
<dbReference type="PRINTS" id="PR00811">
    <property type="entry name" value="BCTERIALGSPD"/>
</dbReference>
<dbReference type="EMBL" id="CP035807">
    <property type="protein sequence ID" value="QEN04210.1"/>
    <property type="molecule type" value="Genomic_DNA"/>
</dbReference>
<dbReference type="InterPro" id="IPR004846">
    <property type="entry name" value="T2SS/T3SS_dom"/>
</dbReference>
<gene>
    <name evidence="9" type="ORF">EW093_05650</name>
</gene>
<dbReference type="OrthoDB" id="9779724at2"/>
<evidence type="ECO:0000259" key="7">
    <source>
        <dbReference type="Pfam" id="PF00263"/>
    </source>
</evidence>
<dbReference type="GO" id="GO:0009306">
    <property type="term" value="P:protein secretion"/>
    <property type="evidence" value="ECO:0007669"/>
    <property type="project" value="InterPro"/>
</dbReference>
<organism evidence="9 10">
    <name type="scientific">Thiospirochaeta perfilievii</name>
    <dbReference type="NCBI Taxonomy" id="252967"/>
    <lineage>
        <taxon>Bacteria</taxon>
        <taxon>Pseudomonadati</taxon>
        <taxon>Spirochaetota</taxon>
        <taxon>Spirochaetia</taxon>
        <taxon>Spirochaetales</taxon>
        <taxon>Spirochaetaceae</taxon>
        <taxon>Thiospirochaeta</taxon>
    </lineage>
</organism>
<dbReference type="PANTHER" id="PTHR30332:SF24">
    <property type="entry name" value="SECRETIN GSPD-RELATED"/>
    <property type="match status" value="1"/>
</dbReference>
<dbReference type="KEGG" id="sper:EW093_05650"/>
<comment type="subcellular location">
    <subcellularLocation>
        <location evidence="5">Cell outer membrane</location>
    </subcellularLocation>
    <subcellularLocation>
        <location evidence="1">Membrane</location>
    </subcellularLocation>
</comment>
<feature type="chain" id="PRO_5022757881" description="NolW-like domain-containing protein" evidence="6">
    <location>
        <begin position="21"/>
        <end position="717"/>
    </location>
</feature>
<dbReference type="Pfam" id="PF00263">
    <property type="entry name" value="Secretin"/>
    <property type="match status" value="1"/>
</dbReference>
<dbReference type="Gene3D" id="3.30.1370.130">
    <property type="match status" value="1"/>
</dbReference>
<reference evidence="9 10" key="2">
    <citation type="submission" date="2019-09" db="EMBL/GenBank/DDBJ databases">
        <title>Complete Genome Sequence and Methylome Analysis of free living Spirochaetas.</title>
        <authorList>
            <person name="Leshcheva N."/>
            <person name="Mikheeva N."/>
        </authorList>
    </citation>
    <scope>NUCLEOTIDE SEQUENCE [LARGE SCALE GENOMIC DNA]</scope>
    <source>
        <strain evidence="9 10">P</strain>
    </source>
</reference>
<reference evidence="9 10" key="1">
    <citation type="submission" date="2019-02" db="EMBL/GenBank/DDBJ databases">
        <authorList>
            <person name="Fomenkov A."/>
            <person name="Dubinina G."/>
            <person name="Grabovich M."/>
            <person name="Vincze T."/>
            <person name="Roberts R.J."/>
        </authorList>
    </citation>
    <scope>NUCLEOTIDE SEQUENCE [LARGE SCALE GENOMIC DNA]</scope>
    <source>
        <strain evidence="9 10">P</strain>
    </source>
</reference>
<dbReference type="PANTHER" id="PTHR30332">
    <property type="entry name" value="PROBABLE GENERAL SECRETION PATHWAY PROTEIN D"/>
    <property type="match status" value="1"/>
</dbReference>
<sequence>MKLKKILITILLLLHIKAYTQESQILEFNNRPIRDVLMVLADLTNKNIIPDATVTGTCSYYFSTENLDEALDLFLLSQNLYISRLESAYKVSKIKSSIQEDLISITCKDSDLSLVLDNLSNLTGRTILFDSLPGSRTTLNINGLSINKILEIIFVKYPEYIVEDSVDYLYIKREVVSNNSSTPELSESNGIVLNSDGTYSINLIKVRFRQVLTELFNKAGYEYSIQGRSDSIIDKLSFKNKSFIEMLNLILEGGNSDYVLSNSIYYIFDISKTEVANRHVETRIIELKHIKVKELLKLIPGTFMSNNVLKVDEASNSVIVYGTEIKSEPIIKFISLIDKETDSTPRWFVMNFISSEIFKSLLVKNYPQDSIINVDENSFIMMLNDIEYKSVLELKEKMDIPPKSTLITLKYIKSDILMEHLPKTISADSIILTPNPSNIFYYGSQESYRSFLEELSRIDLPTPQIKYKVLVLQNTVGDNFNFGLDIRSHSENNGDISLPEDDWSSFSGALGGLLNLNFNVLSALGPLFSYELQAALSENRSKILVDTTLQALSGKKVSFRNTTTTRFYKSTTDADGKTESTGATQEVSWGILLDIEGWISGDGMITVNVQSTISDETKVSGEASGIPSTSEKIVNTEVRTKEGEPVVIGGLISSKNESVIEKTPILGDIPLLGKLFQKTEDRDTQSEFIIYLLPYIDKSTENSTALSIKTAYKELID</sequence>
<dbReference type="InterPro" id="IPR050810">
    <property type="entry name" value="Bact_Secretion_Sys_Channel"/>
</dbReference>
<evidence type="ECO:0000256" key="5">
    <source>
        <dbReference type="RuleBase" id="RU004004"/>
    </source>
</evidence>
<keyword evidence="3" id="KW-0472">Membrane</keyword>
<dbReference type="AlphaFoldDB" id="A0A5C1QAY0"/>
<feature type="signal peptide" evidence="6">
    <location>
        <begin position="1"/>
        <end position="20"/>
    </location>
</feature>
<name>A0A5C1QAY0_9SPIO</name>
<keyword evidence="2 6" id="KW-0732">Signal</keyword>
<dbReference type="GO" id="GO:0015627">
    <property type="term" value="C:type II protein secretion system complex"/>
    <property type="evidence" value="ECO:0007669"/>
    <property type="project" value="TreeGrafter"/>
</dbReference>
<dbReference type="GO" id="GO:0009279">
    <property type="term" value="C:cell outer membrane"/>
    <property type="evidence" value="ECO:0007669"/>
    <property type="project" value="UniProtKB-SubCell"/>
</dbReference>